<dbReference type="SMART" id="SM00974">
    <property type="entry name" value="T5orf172"/>
    <property type="match status" value="1"/>
</dbReference>
<dbReference type="RefSeq" id="WP_012703858.1">
    <property type="nucleotide sequence ID" value="NZ_CP013847.1"/>
</dbReference>
<name>A0A6B3YH79_CLOBO</name>
<evidence type="ECO:0000313" key="2">
    <source>
        <dbReference type="EMBL" id="NFG18686.1"/>
    </source>
</evidence>
<sequence>MSFLDIFKTKEFKKEIEDYKNKINELQNENQNLKNIKYDLDQLKYKDLKLEISKLLEEKEKTLNDFNSEKSKHALEIQEKSEAILKLNDNIANLNNDIIVLEEEKLMQSFGFYNPKYNLENSELYKDKLDKIRAKQKQMVKNKTAVSFIEWTVNDSKSEGKKMTNDMIKLSLRSFNLECDNVILKAKFNNIQTCEKRLNSAFDTMNKLGRVTKVTISHTYLKLKFEELYLAYEYERKKQEEKEEQRALKERMREEAKVIKEIEAMKEKIAKEEKHFSQALAKFKSQLENCTPDKKEKLEEKIKELEDKLALLEKDKENVLNREQNTRAGYVYIISNIGSFGESVYKIGMTRRLEPMDRISELSSASVPFAFDVHAMIFSDDAPALENELHKEFEAKRVNKINSRKEFFKVSLSEIEQIVKIKHNKIVQFTKLAQAEEYRQTLKLEQSEKVESA</sequence>
<organism evidence="2 3">
    <name type="scientific">Clostridium botulinum</name>
    <dbReference type="NCBI Taxonomy" id="1491"/>
    <lineage>
        <taxon>Bacteria</taxon>
        <taxon>Bacillati</taxon>
        <taxon>Bacillota</taxon>
        <taxon>Clostridia</taxon>
        <taxon>Eubacteriales</taxon>
        <taxon>Clostridiaceae</taxon>
        <taxon>Clostridium</taxon>
    </lineage>
</organism>
<dbReference type="EMBL" id="SWOY01000013">
    <property type="protein sequence ID" value="NFG18686.1"/>
    <property type="molecule type" value="Genomic_DNA"/>
</dbReference>
<evidence type="ECO:0000313" key="3">
    <source>
        <dbReference type="Proteomes" id="UP000478995"/>
    </source>
</evidence>
<dbReference type="Pfam" id="PF13250">
    <property type="entry name" value="SNIPE"/>
    <property type="match status" value="1"/>
</dbReference>
<dbReference type="InterPro" id="IPR025280">
    <property type="entry name" value="SNIPE"/>
</dbReference>
<dbReference type="Proteomes" id="UP000478995">
    <property type="component" value="Unassembled WGS sequence"/>
</dbReference>
<comment type="caution">
    <text evidence="2">The sequence shown here is derived from an EMBL/GenBank/DDBJ whole genome shotgun (WGS) entry which is preliminary data.</text>
</comment>
<dbReference type="AlphaFoldDB" id="A0A6B3YH79"/>
<evidence type="ECO:0000259" key="1">
    <source>
        <dbReference type="SMART" id="SM00974"/>
    </source>
</evidence>
<accession>A0A6B3YH79</accession>
<gene>
    <name evidence="2" type="ORF">FC794_18295</name>
</gene>
<dbReference type="InterPro" id="IPR018306">
    <property type="entry name" value="Phage_T5_Orf172_DNA-bd"/>
</dbReference>
<feature type="domain" description="Bacteriophage T5 Orf172 DNA-binding" evidence="1">
    <location>
        <begin position="339"/>
        <end position="422"/>
    </location>
</feature>
<protein>
    <submittedName>
        <fullName evidence="2">DUF4041 domain-containing protein</fullName>
    </submittedName>
</protein>
<reference evidence="2 3" key="1">
    <citation type="submission" date="2019-04" db="EMBL/GenBank/DDBJ databases">
        <title>Genome sequencing of Clostridium botulinum Groups I-IV and Clostridium butyricum.</title>
        <authorList>
            <person name="Brunt J."/>
            <person name="Van Vliet A.H.M."/>
            <person name="Stringer S.C."/>
            <person name="Carter A.T."/>
            <person name="Peck M.W."/>
        </authorList>
    </citation>
    <scope>NUCLEOTIDE SEQUENCE [LARGE SCALE GENOMIC DNA]</scope>
    <source>
        <strain evidence="2 3">IFR 18/037</strain>
    </source>
</reference>
<proteinExistence type="predicted"/>
<dbReference type="Pfam" id="PF13455">
    <property type="entry name" value="MUG113"/>
    <property type="match status" value="1"/>
</dbReference>